<feature type="region of interest" description="Disordered" evidence="1">
    <location>
        <begin position="1"/>
        <end position="62"/>
    </location>
</feature>
<feature type="compositionally biased region" description="Polar residues" evidence="1">
    <location>
        <begin position="116"/>
        <end position="127"/>
    </location>
</feature>
<name>A0AAN6QJK8_9PEZI</name>
<proteinExistence type="predicted"/>
<dbReference type="AlphaFoldDB" id="A0AAN6QJK8"/>
<dbReference type="EMBL" id="MU853353">
    <property type="protein sequence ID" value="KAK4109849.1"/>
    <property type="molecule type" value="Genomic_DNA"/>
</dbReference>
<sequence length="171" mass="18458">MSGSPPLPPKTSHEVAEQAQGTYHSSTQDVYRGLSTAQSEESAAAGTPGRSRSFLSDNTERPPYTFAQLDVSVTTPPAYTQQLEQVGAQPTPYLQAPGIGAVESQFGPRPAPRAYPTTSHHSIQESLPSAVPKPQRKAKGHVASACVPCKKAHLRFVHPFEKYSWSRSETC</sequence>
<reference evidence="2" key="2">
    <citation type="submission" date="2023-05" db="EMBL/GenBank/DDBJ databases">
        <authorList>
            <consortium name="Lawrence Berkeley National Laboratory"/>
            <person name="Steindorff A."/>
            <person name="Hensen N."/>
            <person name="Bonometti L."/>
            <person name="Westerberg I."/>
            <person name="Brannstrom I.O."/>
            <person name="Guillou S."/>
            <person name="Cros-Aarteil S."/>
            <person name="Calhoun S."/>
            <person name="Haridas S."/>
            <person name="Kuo A."/>
            <person name="Mondo S."/>
            <person name="Pangilinan J."/>
            <person name="Riley R."/>
            <person name="Labutti K."/>
            <person name="Andreopoulos B."/>
            <person name="Lipzen A."/>
            <person name="Chen C."/>
            <person name="Yanf M."/>
            <person name="Daum C."/>
            <person name="Ng V."/>
            <person name="Clum A."/>
            <person name="Ohm R."/>
            <person name="Martin F."/>
            <person name="Silar P."/>
            <person name="Natvig D."/>
            <person name="Lalanne C."/>
            <person name="Gautier V."/>
            <person name="Ament-Velasquez S.L."/>
            <person name="Kruys A."/>
            <person name="Hutchinson M.I."/>
            <person name="Powell A.J."/>
            <person name="Barry K."/>
            <person name="Miller A.N."/>
            <person name="Grigoriev I.V."/>
            <person name="Debuchy R."/>
            <person name="Gladieux P."/>
            <person name="Thoren M.H."/>
            <person name="Johannesson H."/>
        </authorList>
    </citation>
    <scope>NUCLEOTIDE SEQUENCE</scope>
    <source>
        <strain evidence="2">CBS 508.74</strain>
    </source>
</reference>
<reference evidence="2" key="1">
    <citation type="journal article" date="2023" name="Mol. Phylogenet. Evol.">
        <title>Genome-scale phylogeny and comparative genomics of the fungal order Sordariales.</title>
        <authorList>
            <person name="Hensen N."/>
            <person name="Bonometti L."/>
            <person name="Westerberg I."/>
            <person name="Brannstrom I.O."/>
            <person name="Guillou S."/>
            <person name="Cros-Aarteil S."/>
            <person name="Calhoun S."/>
            <person name="Haridas S."/>
            <person name="Kuo A."/>
            <person name="Mondo S."/>
            <person name="Pangilinan J."/>
            <person name="Riley R."/>
            <person name="LaButti K."/>
            <person name="Andreopoulos B."/>
            <person name="Lipzen A."/>
            <person name="Chen C."/>
            <person name="Yan M."/>
            <person name="Daum C."/>
            <person name="Ng V."/>
            <person name="Clum A."/>
            <person name="Steindorff A."/>
            <person name="Ohm R.A."/>
            <person name="Martin F."/>
            <person name="Silar P."/>
            <person name="Natvig D.O."/>
            <person name="Lalanne C."/>
            <person name="Gautier V."/>
            <person name="Ament-Velasquez S.L."/>
            <person name="Kruys A."/>
            <person name="Hutchinson M.I."/>
            <person name="Powell A.J."/>
            <person name="Barry K."/>
            <person name="Miller A.N."/>
            <person name="Grigoriev I.V."/>
            <person name="Debuchy R."/>
            <person name="Gladieux P."/>
            <person name="Hiltunen Thoren M."/>
            <person name="Johannesson H."/>
        </authorList>
    </citation>
    <scope>NUCLEOTIDE SEQUENCE</scope>
    <source>
        <strain evidence="2">CBS 508.74</strain>
    </source>
</reference>
<dbReference type="RefSeq" id="XP_064667419.1">
    <property type="nucleotide sequence ID" value="XM_064809183.1"/>
</dbReference>
<dbReference type="Proteomes" id="UP001302812">
    <property type="component" value="Unassembled WGS sequence"/>
</dbReference>
<protein>
    <submittedName>
        <fullName evidence="2">Uncharacterized protein</fullName>
    </submittedName>
</protein>
<gene>
    <name evidence="2" type="ORF">N656DRAFT_304776</name>
</gene>
<evidence type="ECO:0000313" key="3">
    <source>
        <dbReference type="Proteomes" id="UP001302812"/>
    </source>
</evidence>
<organism evidence="2 3">
    <name type="scientific">Canariomyces notabilis</name>
    <dbReference type="NCBI Taxonomy" id="2074819"/>
    <lineage>
        <taxon>Eukaryota</taxon>
        <taxon>Fungi</taxon>
        <taxon>Dikarya</taxon>
        <taxon>Ascomycota</taxon>
        <taxon>Pezizomycotina</taxon>
        <taxon>Sordariomycetes</taxon>
        <taxon>Sordariomycetidae</taxon>
        <taxon>Sordariales</taxon>
        <taxon>Chaetomiaceae</taxon>
        <taxon>Canariomyces</taxon>
    </lineage>
</organism>
<feature type="region of interest" description="Disordered" evidence="1">
    <location>
        <begin position="87"/>
        <end position="133"/>
    </location>
</feature>
<evidence type="ECO:0000256" key="1">
    <source>
        <dbReference type="SAM" id="MobiDB-lite"/>
    </source>
</evidence>
<accession>A0AAN6QJK8</accession>
<evidence type="ECO:0000313" key="2">
    <source>
        <dbReference type="EMBL" id="KAK4109849.1"/>
    </source>
</evidence>
<comment type="caution">
    <text evidence="2">The sequence shown here is derived from an EMBL/GenBank/DDBJ whole genome shotgun (WGS) entry which is preliminary data.</text>
</comment>
<dbReference type="GeneID" id="89933306"/>
<keyword evidence="3" id="KW-1185">Reference proteome</keyword>
<feature type="compositionally biased region" description="Polar residues" evidence="1">
    <location>
        <begin position="19"/>
        <end position="41"/>
    </location>
</feature>